<dbReference type="EC" id="2.5.1.25" evidence="1"/>
<evidence type="ECO:0000256" key="3">
    <source>
        <dbReference type="ARBA" id="ARBA00022691"/>
    </source>
</evidence>
<dbReference type="InterPro" id="IPR039262">
    <property type="entry name" value="DTWD2/TAPT"/>
</dbReference>
<reference evidence="8" key="1">
    <citation type="submission" date="2018-05" db="EMBL/GenBank/DDBJ databases">
        <authorList>
            <person name="Cea G.-C."/>
            <person name="William W."/>
        </authorList>
    </citation>
    <scope>NUCLEOTIDE SEQUENCE [LARGE SCALE GENOMIC DNA]</scope>
    <source>
        <strain evidence="8">DB21MT 5</strain>
    </source>
</reference>
<comment type="similarity">
    <text evidence="5">Belongs to the TDD superfamily. DTWD2 family.</text>
</comment>
<evidence type="ECO:0000256" key="1">
    <source>
        <dbReference type="ARBA" id="ARBA00012386"/>
    </source>
</evidence>
<dbReference type="RefSeq" id="WP_112715060.1">
    <property type="nucleotide sequence ID" value="NZ_LS483250.1"/>
</dbReference>
<dbReference type="PANTHER" id="PTHR21392">
    <property type="entry name" value="TRNA-URIDINE AMINOCARBOXYPROPYLTRANSFERASE 2"/>
    <property type="match status" value="1"/>
</dbReference>
<organism evidence="7 8">
    <name type="scientific">Moritella yayanosii</name>
    <dbReference type="NCBI Taxonomy" id="69539"/>
    <lineage>
        <taxon>Bacteria</taxon>
        <taxon>Pseudomonadati</taxon>
        <taxon>Pseudomonadota</taxon>
        <taxon>Gammaproteobacteria</taxon>
        <taxon>Alteromonadales</taxon>
        <taxon>Moritellaceae</taxon>
        <taxon>Moritella</taxon>
    </lineage>
</organism>
<dbReference type="EMBL" id="LS483250">
    <property type="protein sequence ID" value="SQD78767.1"/>
    <property type="molecule type" value="Genomic_DNA"/>
</dbReference>
<proteinExistence type="inferred from homology"/>
<keyword evidence="8" id="KW-1185">Reference proteome</keyword>
<evidence type="ECO:0000256" key="2">
    <source>
        <dbReference type="ARBA" id="ARBA00022679"/>
    </source>
</evidence>
<evidence type="ECO:0000313" key="8">
    <source>
        <dbReference type="Proteomes" id="UP000250163"/>
    </source>
</evidence>
<dbReference type="KEGG" id="mya:MORIYA_2289"/>
<dbReference type="AlphaFoldDB" id="A0A330LP42"/>
<sequence>MHIYLVTHEREFSRRSNTGKLVQQFLPDETSVVPWRRKEPDSQLLTAIKSGRVAILAPDAEYEHNIDDFDGLVLLDSTWQEARKMYRQSEYLQDLPKITLNAKQASEFILRANQLEGGLSTVECVIELLRLQQRDAEAEQLVLEFKAFIRACL</sequence>
<keyword evidence="2" id="KW-0808">Transferase</keyword>
<evidence type="ECO:0000256" key="4">
    <source>
        <dbReference type="ARBA" id="ARBA00022694"/>
    </source>
</evidence>
<evidence type="ECO:0000313" key="7">
    <source>
        <dbReference type="EMBL" id="SQD78767.1"/>
    </source>
</evidence>
<evidence type="ECO:0000259" key="6">
    <source>
        <dbReference type="SMART" id="SM01144"/>
    </source>
</evidence>
<accession>A0A330LP42</accession>
<name>A0A330LP42_9GAMM</name>
<evidence type="ECO:0000256" key="5">
    <source>
        <dbReference type="ARBA" id="ARBA00034489"/>
    </source>
</evidence>
<dbReference type="OrthoDB" id="370626at2"/>
<protein>
    <recommendedName>
        <fullName evidence="1">tRNA-uridine aminocarboxypropyltransferase</fullName>
        <ecNumber evidence="1">2.5.1.25</ecNumber>
    </recommendedName>
</protein>
<keyword evidence="3" id="KW-0949">S-adenosyl-L-methionine</keyword>
<keyword evidence="4" id="KW-0819">tRNA processing</keyword>
<dbReference type="Pfam" id="PF03942">
    <property type="entry name" value="DTW"/>
    <property type="match status" value="1"/>
</dbReference>
<dbReference type="InterPro" id="IPR005636">
    <property type="entry name" value="DTW"/>
</dbReference>
<gene>
    <name evidence="7" type="ORF">MORIYA_2289</name>
</gene>
<dbReference type="Proteomes" id="UP000250163">
    <property type="component" value="Chromosome MORIYA"/>
</dbReference>
<dbReference type="PANTHER" id="PTHR21392:SF0">
    <property type="entry name" value="TRNA-URIDINE AMINOCARBOXYPROPYLTRANSFERASE 2"/>
    <property type="match status" value="1"/>
</dbReference>
<dbReference type="GO" id="GO:0008033">
    <property type="term" value="P:tRNA processing"/>
    <property type="evidence" value="ECO:0007669"/>
    <property type="project" value="UniProtKB-KW"/>
</dbReference>
<feature type="domain" description="DTW" evidence="6">
    <location>
        <begin position="1"/>
        <end position="147"/>
    </location>
</feature>
<dbReference type="GO" id="GO:0016432">
    <property type="term" value="F:tRNA-uridine aminocarboxypropyltransferase activity"/>
    <property type="evidence" value="ECO:0007669"/>
    <property type="project" value="UniProtKB-EC"/>
</dbReference>
<dbReference type="SMART" id="SM01144">
    <property type="entry name" value="DTW"/>
    <property type="match status" value="1"/>
</dbReference>